<feature type="compositionally biased region" description="Basic residues" evidence="1">
    <location>
        <begin position="47"/>
        <end position="70"/>
    </location>
</feature>
<evidence type="ECO:0000256" key="1">
    <source>
        <dbReference type="SAM" id="MobiDB-lite"/>
    </source>
</evidence>
<dbReference type="KEGG" id="zma:100191519"/>
<dbReference type="GeneID" id="100191519"/>
<dbReference type="EMBL" id="EU955103">
    <property type="protein sequence ID" value="ACG27221.1"/>
    <property type="molecule type" value="mRNA"/>
</dbReference>
<dbReference type="AlphaFoldDB" id="B4F931"/>
<organism evidence="2">
    <name type="scientific">Zea mays</name>
    <name type="common">Maize</name>
    <dbReference type="NCBI Taxonomy" id="4577"/>
    <lineage>
        <taxon>Eukaryota</taxon>
        <taxon>Viridiplantae</taxon>
        <taxon>Streptophyta</taxon>
        <taxon>Embryophyta</taxon>
        <taxon>Tracheophyta</taxon>
        <taxon>Spermatophyta</taxon>
        <taxon>Magnoliopsida</taxon>
        <taxon>Liliopsida</taxon>
        <taxon>Poales</taxon>
        <taxon>Poaceae</taxon>
        <taxon>PACMAD clade</taxon>
        <taxon>Panicoideae</taxon>
        <taxon>Andropogonodae</taxon>
        <taxon>Andropogoneae</taxon>
        <taxon>Tripsacinae</taxon>
        <taxon>Zea</taxon>
    </lineage>
</organism>
<feature type="region of interest" description="Disordered" evidence="1">
    <location>
        <begin position="21"/>
        <end position="70"/>
    </location>
</feature>
<protein>
    <submittedName>
        <fullName evidence="2">Uncharacterized protein</fullName>
    </submittedName>
</protein>
<sequence>MTWSASSTLWRQPRRSRWRSLACNPTESSSYGSSTPPVRHAATSRLLHPHLHAQHKSRRRQLPHRHYGSQ</sequence>
<dbReference type="RefSeq" id="NP_001315048.1">
    <property type="nucleotide sequence ID" value="NM_001328119.1"/>
</dbReference>
<evidence type="ECO:0000313" key="3">
    <source>
        <dbReference type="EMBL" id="ACG27221.1"/>
    </source>
</evidence>
<reference evidence="2" key="2">
    <citation type="journal article" date="2009" name="PLoS Genet.">
        <title>Sequencing, mapping, and analysis of 27,455 maize full-length cDNAs.</title>
        <authorList>
            <person name="Soderlund C."/>
            <person name="Descour A."/>
            <person name="Kudrna D."/>
            <person name="Bomhoff M."/>
            <person name="Boyd L."/>
            <person name="Currie J."/>
            <person name="Angelova A."/>
            <person name="Collura K."/>
            <person name="Wissotski M."/>
            <person name="Ashley E."/>
            <person name="Morrow D."/>
            <person name="Fernandes J."/>
            <person name="Walbot V."/>
            <person name="Yu Y."/>
        </authorList>
    </citation>
    <scope>NUCLEOTIDE SEQUENCE</scope>
    <source>
        <strain evidence="2">B73</strain>
    </source>
</reference>
<accession>B4F931</accession>
<evidence type="ECO:0000313" key="2">
    <source>
        <dbReference type="EMBL" id="ACF78624.1"/>
    </source>
</evidence>
<name>B4F931_MAIZE</name>
<proteinExistence type="evidence at transcript level"/>
<feature type="compositionally biased region" description="Polar residues" evidence="1">
    <location>
        <begin position="23"/>
        <end position="36"/>
    </location>
</feature>
<reference evidence="3" key="1">
    <citation type="journal article" date="2009" name="Plant Mol. Biol.">
        <title>Insights into corn genes derived from large-scale cDNA sequencing.</title>
        <authorList>
            <person name="Alexandrov N.N."/>
            <person name="Brover V.V."/>
            <person name="Freidin S."/>
            <person name="Troukhan M.E."/>
            <person name="Tatarinova T.V."/>
            <person name="Zhang H."/>
            <person name="Swaller T.J."/>
            <person name="Lu Y.P."/>
            <person name="Bouck J."/>
            <person name="Flavell R.B."/>
            <person name="Feldmann K.A."/>
        </authorList>
    </citation>
    <scope>NUCLEOTIDE SEQUENCE</scope>
</reference>
<dbReference type="EMBL" id="BT033619">
    <property type="protein sequence ID" value="ACF78624.1"/>
    <property type="molecule type" value="mRNA"/>
</dbReference>